<dbReference type="Proteomes" id="UP000034273">
    <property type="component" value="Unassembled WGS sequence"/>
</dbReference>
<dbReference type="EMBL" id="LCQW01000016">
    <property type="protein sequence ID" value="KKW23835.1"/>
    <property type="molecule type" value="Genomic_DNA"/>
</dbReference>
<organism evidence="2 3">
    <name type="scientific">Candidatus Kaiserbacteria bacterium GW2011_GWA2_52_12</name>
    <dbReference type="NCBI Taxonomy" id="1618671"/>
    <lineage>
        <taxon>Bacteria</taxon>
        <taxon>Candidatus Kaiseribacteriota</taxon>
    </lineage>
</organism>
<name>A0A0G1WZ25_9BACT</name>
<sequence>MSKHLDVMSNGPRADNNRALSERDRSAALHAVKELKENGHEVGYEETPNEVLITHVVDGEKRTTHLTAVSDFEGLFGQLVKATVLHPEAMLPHKSSDERNYKDDLRGFLDGLLTPKK</sequence>
<protein>
    <submittedName>
        <fullName evidence="2">Uncharacterized protein</fullName>
    </submittedName>
</protein>
<dbReference type="AlphaFoldDB" id="A0A0G1WZ25"/>
<gene>
    <name evidence="2" type="ORF">UY67_C0016G0022</name>
</gene>
<evidence type="ECO:0000313" key="3">
    <source>
        <dbReference type="Proteomes" id="UP000034273"/>
    </source>
</evidence>
<dbReference type="STRING" id="1618671.UY67_C0016G0022"/>
<reference evidence="2 3" key="1">
    <citation type="journal article" date="2015" name="Nature">
        <title>rRNA introns, odd ribosomes, and small enigmatic genomes across a large radiation of phyla.</title>
        <authorList>
            <person name="Brown C.T."/>
            <person name="Hug L.A."/>
            <person name="Thomas B.C."/>
            <person name="Sharon I."/>
            <person name="Castelle C.J."/>
            <person name="Singh A."/>
            <person name="Wilkins M.J."/>
            <person name="Williams K.H."/>
            <person name="Banfield J.F."/>
        </authorList>
    </citation>
    <scope>NUCLEOTIDE SEQUENCE [LARGE SCALE GENOMIC DNA]</scope>
</reference>
<accession>A0A0G1WZ25</accession>
<evidence type="ECO:0000313" key="2">
    <source>
        <dbReference type="EMBL" id="KKW23835.1"/>
    </source>
</evidence>
<comment type="caution">
    <text evidence="2">The sequence shown here is derived from an EMBL/GenBank/DDBJ whole genome shotgun (WGS) entry which is preliminary data.</text>
</comment>
<feature type="region of interest" description="Disordered" evidence="1">
    <location>
        <begin position="1"/>
        <end position="23"/>
    </location>
</feature>
<proteinExistence type="predicted"/>
<evidence type="ECO:0000256" key="1">
    <source>
        <dbReference type="SAM" id="MobiDB-lite"/>
    </source>
</evidence>